<sequence>MASFFDNASDFSISNSTITSIPGDQTVNIVNFRGPSNSLGSSLRPSIDVQSVPLGKLKLLKLVSREVVNGEHDFKHRSITSPREAFRFEKIVHRARVRGISGISDCSVVKYEGVDKDAAWFHDLKCFSERSSPNVSVLFGLNKTNRLLIFNEDNELIPIIRLWSKGSSLIRCYLEYCVSVDMRRVFNKFGEEFVSETLDITGGVCVRRDTGLICAAPWHRSNSLSLTSKLIPHESLENSSVGVQPLRLGSYNDGSEVLLWFRNDFPYDFHLLIGSLIPGYGVERVPIKTLLPLTVGSVVYIDRESNNVEPDLKTMKLGLFRNVGLFHPSKLYFNPGTLMANGWTRITRNQLWRYPSLNRPLMHVLTERSLDHAWLSQAHFLHSTTLQGSLENYVLFDRINLGLVPIPTSMFRCKPWTLPENLYLFVAPVITKWSTHSDAIEINWGKDGDFYYWSLDAIGSVKLSEASCEFLGLPEFRGELRCRTWEKHHYEAVKEFQLALGHDPRTRDYAETHNFPILDIFHSQNLDEPEISHDPTGSEDSDEDSCEWYDVLENSEA</sequence>
<name>A0A4S8MD92_DENBC</name>
<dbReference type="AlphaFoldDB" id="A0A4S8MD92"/>
<accession>A0A4S8MD92</accession>
<protein>
    <submittedName>
        <fullName evidence="1">Uncharacterized protein</fullName>
    </submittedName>
</protein>
<organism evidence="1 2">
    <name type="scientific">Dendrothele bispora (strain CBS 962.96)</name>
    <dbReference type="NCBI Taxonomy" id="1314807"/>
    <lineage>
        <taxon>Eukaryota</taxon>
        <taxon>Fungi</taxon>
        <taxon>Dikarya</taxon>
        <taxon>Basidiomycota</taxon>
        <taxon>Agaricomycotina</taxon>
        <taxon>Agaricomycetes</taxon>
        <taxon>Agaricomycetidae</taxon>
        <taxon>Agaricales</taxon>
        <taxon>Agaricales incertae sedis</taxon>
        <taxon>Dendrothele</taxon>
    </lineage>
</organism>
<reference evidence="1 2" key="1">
    <citation type="journal article" date="2019" name="Nat. Ecol. Evol.">
        <title>Megaphylogeny resolves global patterns of mushroom evolution.</title>
        <authorList>
            <person name="Varga T."/>
            <person name="Krizsan K."/>
            <person name="Foldi C."/>
            <person name="Dima B."/>
            <person name="Sanchez-Garcia M."/>
            <person name="Sanchez-Ramirez S."/>
            <person name="Szollosi G.J."/>
            <person name="Szarkandi J.G."/>
            <person name="Papp V."/>
            <person name="Albert L."/>
            <person name="Andreopoulos W."/>
            <person name="Angelini C."/>
            <person name="Antonin V."/>
            <person name="Barry K.W."/>
            <person name="Bougher N.L."/>
            <person name="Buchanan P."/>
            <person name="Buyck B."/>
            <person name="Bense V."/>
            <person name="Catcheside P."/>
            <person name="Chovatia M."/>
            <person name="Cooper J."/>
            <person name="Damon W."/>
            <person name="Desjardin D."/>
            <person name="Finy P."/>
            <person name="Geml J."/>
            <person name="Haridas S."/>
            <person name="Hughes K."/>
            <person name="Justo A."/>
            <person name="Karasinski D."/>
            <person name="Kautmanova I."/>
            <person name="Kiss B."/>
            <person name="Kocsube S."/>
            <person name="Kotiranta H."/>
            <person name="LaButti K.M."/>
            <person name="Lechner B.E."/>
            <person name="Liimatainen K."/>
            <person name="Lipzen A."/>
            <person name="Lukacs Z."/>
            <person name="Mihaltcheva S."/>
            <person name="Morgado L.N."/>
            <person name="Niskanen T."/>
            <person name="Noordeloos M.E."/>
            <person name="Ohm R.A."/>
            <person name="Ortiz-Santana B."/>
            <person name="Ovrebo C."/>
            <person name="Racz N."/>
            <person name="Riley R."/>
            <person name="Savchenko A."/>
            <person name="Shiryaev A."/>
            <person name="Soop K."/>
            <person name="Spirin V."/>
            <person name="Szebenyi C."/>
            <person name="Tomsovsky M."/>
            <person name="Tulloss R.E."/>
            <person name="Uehling J."/>
            <person name="Grigoriev I.V."/>
            <person name="Vagvolgyi C."/>
            <person name="Papp T."/>
            <person name="Martin F.M."/>
            <person name="Miettinen O."/>
            <person name="Hibbett D.S."/>
            <person name="Nagy L.G."/>
        </authorList>
    </citation>
    <scope>NUCLEOTIDE SEQUENCE [LARGE SCALE GENOMIC DNA]</scope>
    <source>
        <strain evidence="1 2">CBS 962.96</strain>
    </source>
</reference>
<dbReference type="EMBL" id="ML179102">
    <property type="protein sequence ID" value="THV00528.1"/>
    <property type="molecule type" value="Genomic_DNA"/>
</dbReference>
<evidence type="ECO:0000313" key="2">
    <source>
        <dbReference type="Proteomes" id="UP000297245"/>
    </source>
</evidence>
<proteinExistence type="predicted"/>
<keyword evidence="2" id="KW-1185">Reference proteome</keyword>
<gene>
    <name evidence="1" type="ORF">K435DRAFT_963951</name>
</gene>
<evidence type="ECO:0000313" key="1">
    <source>
        <dbReference type="EMBL" id="THV00528.1"/>
    </source>
</evidence>
<dbReference type="OrthoDB" id="3063557at2759"/>
<dbReference type="Proteomes" id="UP000297245">
    <property type="component" value="Unassembled WGS sequence"/>
</dbReference>